<keyword evidence="2" id="KW-1185">Reference proteome</keyword>
<proteinExistence type="predicted"/>
<dbReference type="Proteomes" id="UP000285146">
    <property type="component" value="Unassembled WGS sequence"/>
</dbReference>
<dbReference type="InParanoid" id="A0A423V9P2"/>
<gene>
    <name evidence="1" type="ORF">VPNG_10388</name>
</gene>
<dbReference type="EMBL" id="LKEB01000142">
    <property type="protein sequence ID" value="ROV87504.1"/>
    <property type="molecule type" value="Genomic_DNA"/>
</dbReference>
<accession>A0A423V9P2</accession>
<organism evidence="1 2">
    <name type="scientific">Cytospora leucostoma</name>
    <dbReference type="NCBI Taxonomy" id="1230097"/>
    <lineage>
        <taxon>Eukaryota</taxon>
        <taxon>Fungi</taxon>
        <taxon>Dikarya</taxon>
        <taxon>Ascomycota</taxon>
        <taxon>Pezizomycotina</taxon>
        <taxon>Sordariomycetes</taxon>
        <taxon>Sordariomycetidae</taxon>
        <taxon>Diaporthales</taxon>
        <taxon>Cytosporaceae</taxon>
        <taxon>Cytospora</taxon>
    </lineage>
</organism>
<dbReference type="AlphaFoldDB" id="A0A423V9P2"/>
<dbReference type="STRING" id="1230097.A0A423V9P2"/>
<protein>
    <submittedName>
        <fullName evidence="1">Uncharacterized protein</fullName>
    </submittedName>
</protein>
<comment type="caution">
    <text evidence="1">The sequence shown here is derived from an EMBL/GenBank/DDBJ whole genome shotgun (WGS) entry which is preliminary data.</text>
</comment>
<sequence length="294" mass="33735">MTSADGDFSGFEVDFRDKTIRVTPAPNVIIDKSSLENWTAFKQWKCTLEDMVTLQHTQQDQAGASHEDPWEFRSLEILSVYWSASHITLMIMRPHITRAKAPNTLPAVTLLWGDNVALLMVLSLEDSWDEKLVVMTEQPHVSAGSLGFREIVTEMLDEQIEVMGATRRGVEARIEQLVSQPNLIDLTDLASRDSQLRNTKLNYPKPGLCDGHISIFLWEMVLNREEIDYLRGRMISHRIWGREPRLRLVDYEDLWREGARDVRTLAAWAIYEGLSRSGILQEEMEKRALARGLN</sequence>
<reference evidence="1 2" key="1">
    <citation type="submission" date="2015-09" db="EMBL/GenBank/DDBJ databases">
        <title>Host preference determinants of Valsa canker pathogens revealed by comparative genomics.</title>
        <authorList>
            <person name="Yin Z."/>
            <person name="Huang L."/>
        </authorList>
    </citation>
    <scope>NUCLEOTIDE SEQUENCE [LARGE SCALE GENOMIC DNA]</scope>
    <source>
        <strain evidence="1 2">SXYLt</strain>
    </source>
</reference>
<name>A0A423V9P2_9PEZI</name>
<evidence type="ECO:0000313" key="1">
    <source>
        <dbReference type="EMBL" id="ROV87504.1"/>
    </source>
</evidence>
<evidence type="ECO:0000313" key="2">
    <source>
        <dbReference type="Proteomes" id="UP000285146"/>
    </source>
</evidence>
<dbReference type="OrthoDB" id="10249920at2759"/>